<dbReference type="PRINTS" id="PR01046">
    <property type="entry name" value="TRNASYNTHPRO"/>
</dbReference>
<evidence type="ECO:0000256" key="6">
    <source>
        <dbReference type="ARBA" id="ARBA00023146"/>
    </source>
</evidence>
<feature type="signal peptide" evidence="9">
    <location>
        <begin position="1"/>
        <end position="33"/>
    </location>
</feature>
<evidence type="ECO:0000256" key="9">
    <source>
        <dbReference type="SAM" id="SignalP"/>
    </source>
</evidence>
<evidence type="ECO:0000259" key="10">
    <source>
        <dbReference type="PROSITE" id="PS50862"/>
    </source>
</evidence>
<evidence type="ECO:0000256" key="5">
    <source>
        <dbReference type="ARBA" id="ARBA00022917"/>
    </source>
</evidence>
<evidence type="ECO:0000256" key="4">
    <source>
        <dbReference type="ARBA" id="ARBA00022840"/>
    </source>
</evidence>
<keyword evidence="4" id="KW-0067">ATP-binding</keyword>
<evidence type="ECO:0000313" key="12">
    <source>
        <dbReference type="Proteomes" id="UP000694388"/>
    </source>
</evidence>
<evidence type="ECO:0000256" key="1">
    <source>
        <dbReference type="ARBA" id="ARBA00012831"/>
    </source>
</evidence>
<dbReference type="PANTHER" id="PTHR42753">
    <property type="entry name" value="MITOCHONDRIAL RIBOSOME PROTEIN L39/PROLYL-TRNA LIGASE FAMILY MEMBER"/>
    <property type="match status" value="1"/>
</dbReference>
<reference evidence="11" key="1">
    <citation type="submission" date="2025-05" db="UniProtKB">
        <authorList>
            <consortium name="Ensembl"/>
        </authorList>
    </citation>
    <scope>IDENTIFICATION</scope>
</reference>
<keyword evidence="5" id="KW-0648">Protein biosynthesis</keyword>
<dbReference type="AlphaFoldDB" id="A0A8C4QWV0"/>
<dbReference type="Ensembl" id="ENSEBUT00000021309.1">
    <property type="protein sequence ID" value="ENSEBUP00000020733.1"/>
    <property type="gene ID" value="ENSEBUG00000012814.1"/>
</dbReference>
<dbReference type="GeneTree" id="ENSGT00390000010922"/>
<dbReference type="GO" id="GO:0004827">
    <property type="term" value="F:proline-tRNA ligase activity"/>
    <property type="evidence" value="ECO:0007669"/>
    <property type="project" value="UniProtKB-EC"/>
</dbReference>
<organism evidence="11 12">
    <name type="scientific">Eptatretus burgeri</name>
    <name type="common">Inshore hagfish</name>
    <dbReference type="NCBI Taxonomy" id="7764"/>
    <lineage>
        <taxon>Eukaryota</taxon>
        <taxon>Metazoa</taxon>
        <taxon>Chordata</taxon>
        <taxon>Craniata</taxon>
        <taxon>Vertebrata</taxon>
        <taxon>Cyclostomata</taxon>
        <taxon>Myxini</taxon>
        <taxon>Myxiniformes</taxon>
        <taxon>Myxinidae</taxon>
        <taxon>Eptatretinae</taxon>
        <taxon>Eptatretus</taxon>
    </lineage>
</organism>
<evidence type="ECO:0000313" key="11">
    <source>
        <dbReference type="Ensembl" id="ENSEBUP00000020747.1"/>
    </source>
</evidence>
<protein>
    <recommendedName>
        <fullName evidence="1">proline--tRNA ligase</fullName>
        <ecNumber evidence="1">6.1.1.15</ecNumber>
    </recommendedName>
    <alternativeName>
        <fullName evidence="7">Prolyl-tRNA synthetase</fullName>
    </alternativeName>
</protein>
<feature type="domain" description="Aminoacyl-transfer RNA synthetases class-II family profile" evidence="10">
    <location>
        <begin position="127"/>
        <end position="395"/>
    </location>
</feature>
<dbReference type="PANTHER" id="PTHR42753:SF10">
    <property type="entry name" value="PROLINE--TRNA LIGASE, MITOCHONDRIAL-RELATED"/>
    <property type="match status" value="1"/>
</dbReference>
<accession>A0A8C4QWV0</accession>
<dbReference type="InterPro" id="IPR050062">
    <property type="entry name" value="Pro-tRNA_synthetase"/>
</dbReference>
<dbReference type="Ensembl" id="ENSEBUT00000021291.1">
    <property type="protein sequence ID" value="ENSEBUP00000020716.1"/>
    <property type="gene ID" value="ENSEBUG00000012814.1"/>
</dbReference>
<keyword evidence="12" id="KW-1185">Reference proteome</keyword>
<dbReference type="Proteomes" id="UP000694388">
    <property type="component" value="Unplaced"/>
</dbReference>
<name>A0A8C4QWV0_EPTBU</name>
<dbReference type="Ensembl" id="ENSEBUT00000021323.1">
    <property type="protein sequence ID" value="ENSEBUP00000020747.1"/>
    <property type="gene ID" value="ENSEBUG00000012814.1"/>
</dbReference>
<dbReference type="InterPro" id="IPR006195">
    <property type="entry name" value="aa-tRNA-synth_II"/>
</dbReference>
<dbReference type="InterPro" id="IPR045864">
    <property type="entry name" value="aa-tRNA-synth_II/BPL/LPL"/>
</dbReference>
<dbReference type="GO" id="GO:0005524">
    <property type="term" value="F:ATP binding"/>
    <property type="evidence" value="ECO:0007669"/>
    <property type="project" value="UniProtKB-KW"/>
</dbReference>
<dbReference type="GO" id="GO:0005739">
    <property type="term" value="C:mitochondrion"/>
    <property type="evidence" value="ECO:0007669"/>
    <property type="project" value="TreeGrafter"/>
</dbReference>
<dbReference type="SUPFAM" id="SSF52954">
    <property type="entry name" value="Class II aaRS ABD-related"/>
    <property type="match status" value="1"/>
</dbReference>
<sequence length="519" mass="56900">MPGLTWRMMGKICSMTSLLRTLLLRSTACSVQSAQCCTRPAWRTLASRLYPPLSQWGMFPAVEAEFEKTEKDHLEAELEDEVGPSHSDVYVKDKIVSTNQFELGGMLWKSVGPGLFHLLPLAVRALQRLEQEIDTEMEALGAQKISLSLLSPAAPWQASGRWSEFGDELFRLQDRKRAKLCLSPTHEEAVTTLVASRGHLSPSQLPIRLYQVTTKFRDEQRPRAGPLRAREFMMKDLYTFDVSSNSAAESYAAILASYTRIFHRLDLPVVVAEAAVGAMGGEVSHEFLLPSSLGEDELLSCEECGRAANMEAVQSPQNGMDMCSKCGGPMRTKRAVELGHAFRLGERYSAALGALSTKPGHSPSPLHMCCFGLGLTRILAAAVETLSENGSLVWPRVIAPFQVVVVGPKAGSREEAALGQGRAEEVYDALANTSPVLRRTLLLDDRTSLTVGRRVIDAKRLGAPATVVVAKHATEKPGEVEILFQQGSNSHFLALEEAVRVLGKTNDVETNVWAEKRQC</sequence>
<dbReference type="InterPro" id="IPR002316">
    <property type="entry name" value="Pro-tRNA-ligase_IIa"/>
</dbReference>
<comment type="catalytic activity">
    <reaction evidence="8">
        <text>tRNA(Pro) + L-proline + ATP = L-prolyl-tRNA(Pro) + AMP + diphosphate</text>
        <dbReference type="Rhea" id="RHEA:14305"/>
        <dbReference type="Rhea" id="RHEA-COMP:9700"/>
        <dbReference type="Rhea" id="RHEA-COMP:9702"/>
        <dbReference type="ChEBI" id="CHEBI:30616"/>
        <dbReference type="ChEBI" id="CHEBI:33019"/>
        <dbReference type="ChEBI" id="CHEBI:60039"/>
        <dbReference type="ChEBI" id="CHEBI:78442"/>
        <dbReference type="ChEBI" id="CHEBI:78532"/>
        <dbReference type="ChEBI" id="CHEBI:456215"/>
        <dbReference type="EC" id="6.1.1.15"/>
    </reaction>
</comment>
<evidence type="ECO:0000256" key="3">
    <source>
        <dbReference type="ARBA" id="ARBA00022741"/>
    </source>
</evidence>
<keyword evidence="2" id="KW-0436">Ligase</keyword>
<dbReference type="EC" id="6.1.1.15" evidence="1"/>
<dbReference type="Gene3D" id="3.30.930.10">
    <property type="entry name" value="Bira Bifunctional Protein, Domain 2"/>
    <property type="match status" value="1"/>
</dbReference>
<proteinExistence type="predicted"/>
<dbReference type="Pfam" id="PF00587">
    <property type="entry name" value="tRNA-synt_2b"/>
    <property type="match status" value="1"/>
</dbReference>
<keyword evidence="3" id="KW-0547">Nucleotide-binding</keyword>
<dbReference type="SUPFAM" id="SSF55681">
    <property type="entry name" value="Class II aaRS and biotin synthetases"/>
    <property type="match status" value="1"/>
</dbReference>
<keyword evidence="9" id="KW-0732">Signal</keyword>
<evidence type="ECO:0000256" key="2">
    <source>
        <dbReference type="ARBA" id="ARBA00022598"/>
    </source>
</evidence>
<keyword evidence="6" id="KW-0030">Aminoacyl-tRNA synthetase</keyword>
<evidence type="ECO:0000256" key="8">
    <source>
        <dbReference type="ARBA" id="ARBA00047671"/>
    </source>
</evidence>
<dbReference type="Gene3D" id="3.40.50.800">
    <property type="entry name" value="Anticodon-binding domain"/>
    <property type="match status" value="1"/>
</dbReference>
<feature type="chain" id="PRO_5044680569" description="proline--tRNA ligase" evidence="9">
    <location>
        <begin position="34"/>
        <end position="519"/>
    </location>
</feature>
<dbReference type="GO" id="GO:0006433">
    <property type="term" value="P:prolyl-tRNA aminoacylation"/>
    <property type="evidence" value="ECO:0007669"/>
    <property type="project" value="InterPro"/>
</dbReference>
<evidence type="ECO:0000256" key="7">
    <source>
        <dbReference type="ARBA" id="ARBA00029731"/>
    </source>
</evidence>
<dbReference type="InterPro" id="IPR002314">
    <property type="entry name" value="aa-tRNA-synt_IIb"/>
</dbReference>
<dbReference type="PROSITE" id="PS50862">
    <property type="entry name" value="AA_TRNA_LIGASE_II"/>
    <property type="match status" value="1"/>
</dbReference>
<dbReference type="InterPro" id="IPR036621">
    <property type="entry name" value="Anticodon-bd_dom_sf"/>
</dbReference>